<evidence type="ECO:0000256" key="3">
    <source>
        <dbReference type="ARBA" id="ARBA00023163"/>
    </source>
</evidence>
<evidence type="ECO:0000256" key="2">
    <source>
        <dbReference type="ARBA" id="ARBA00023125"/>
    </source>
</evidence>
<dbReference type="EMBL" id="JAGIYY010000013">
    <property type="protein sequence ID" value="MBP0441381.1"/>
    <property type="molecule type" value="Genomic_DNA"/>
</dbReference>
<organism evidence="5 6">
    <name type="scientific">Tianweitania sediminis</name>
    <dbReference type="NCBI Taxonomy" id="1502156"/>
    <lineage>
        <taxon>Bacteria</taxon>
        <taxon>Pseudomonadati</taxon>
        <taxon>Pseudomonadota</taxon>
        <taxon>Alphaproteobacteria</taxon>
        <taxon>Hyphomicrobiales</taxon>
        <taxon>Phyllobacteriaceae</taxon>
        <taxon>Tianweitania</taxon>
    </lineage>
</organism>
<dbReference type="Proteomes" id="UP000666240">
    <property type="component" value="Unassembled WGS sequence"/>
</dbReference>
<dbReference type="RefSeq" id="WP_209337406.1">
    <property type="nucleotide sequence ID" value="NZ_JAGIYY010000013.1"/>
</dbReference>
<dbReference type="Gene3D" id="3.40.50.2300">
    <property type="match status" value="1"/>
</dbReference>
<dbReference type="SUPFAM" id="SSF46894">
    <property type="entry name" value="C-terminal effector domain of the bipartite response regulators"/>
    <property type="match status" value="1"/>
</dbReference>
<name>A0A8J7RQN0_9HYPH</name>
<keyword evidence="3" id="KW-0804">Transcription</keyword>
<dbReference type="GO" id="GO:0003677">
    <property type="term" value="F:DNA binding"/>
    <property type="evidence" value="ECO:0007669"/>
    <property type="project" value="UniProtKB-KW"/>
</dbReference>
<dbReference type="AlphaFoldDB" id="A0A8J7RQN0"/>
<feature type="domain" description="HTH luxR-type" evidence="4">
    <location>
        <begin position="143"/>
        <end position="208"/>
    </location>
</feature>
<protein>
    <submittedName>
        <fullName evidence="5">Response regulator transcription factor</fullName>
    </submittedName>
</protein>
<comment type="caution">
    <text evidence="5">The sequence shown here is derived from an EMBL/GenBank/DDBJ whole genome shotgun (WGS) entry which is preliminary data.</text>
</comment>
<sequence>MRTYLVGQSKLFRFGLSLILRDTQFAVQFETDAVRNIVGDDLERALVLIEKPDDIAIISSDIKALKSSSNPPWVVLLAKTIQLEQFAACVACGIDGYLLEDISPEALLDSLHLVTHGEKVYPSQLATYLCAEHVSPLRRDVKELGHIIPLSDRELHIVQWLADGCPNKVIATKLNITEATVKVHVKAILKKLGVRNRTQAAIWAIQHGITFSPELVVPLSSMPPRLHL</sequence>
<dbReference type="PROSITE" id="PS50043">
    <property type="entry name" value="HTH_LUXR_2"/>
    <property type="match status" value="1"/>
</dbReference>
<dbReference type="PROSITE" id="PS00622">
    <property type="entry name" value="HTH_LUXR_1"/>
    <property type="match status" value="1"/>
</dbReference>
<dbReference type="GO" id="GO:0006355">
    <property type="term" value="P:regulation of DNA-templated transcription"/>
    <property type="evidence" value="ECO:0007669"/>
    <property type="project" value="InterPro"/>
</dbReference>
<reference evidence="5" key="1">
    <citation type="submission" date="2021-03" db="EMBL/GenBank/DDBJ databases">
        <title>Genome sequencing and assembly of Tianweitania sediminis.</title>
        <authorList>
            <person name="Chhetri G."/>
        </authorList>
    </citation>
    <scope>NUCLEOTIDE SEQUENCE</scope>
    <source>
        <strain evidence="5">Z8</strain>
    </source>
</reference>
<evidence type="ECO:0000256" key="1">
    <source>
        <dbReference type="ARBA" id="ARBA00023015"/>
    </source>
</evidence>
<dbReference type="PANTHER" id="PTHR44688:SF16">
    <property type="entry name" value="DNA-BINDING TRANSCRIPTIONAL ACTIVATOR DEVR_DOSR"/>
    <property type="match status" value="1"/>
</dbReference>
<proteinExistence type="predicted"/>
<gene>
    <name evidence="5" type="ORF">J5Y06_22280</name>
</gene>
<keyword evidence="2" id="KW-0238">DNA-binding</keyword>
<dbReference type="SUPFAM" id="SSF52172">
    <property type="entry name" value="CheY-like"/>
    <property type="match status" value="1"/>
</dbReference>
<keyword evidence="1" id="KW-0805">Transcription regulation</keyword>
<dbReference type="InterPro" id="IPR000792">
    <property type="entry name" value="Tscrpt_reg_LuxR_C"/>
</dbReference>
<dbReference type="SMART" id="SM00421">
    <property type="entry name" value="HTH_LUXR"/>
    <property type="match status" value="1"/>
</dbReference>
<evidence type="ECO:0000259" key="4">
    <source>
        <dbReference type="PROSITE" id="PS50043"/>
    </source>
</evidence>
<evidence type="ECO:0000313" key="5">
    <source>
        <dbReference type="EMBL" id="MBP0441381.1"/>
    </source>
</evidence>
<keyword evidence="6" id="KW-1185">Reference proteome</keyword>
<evidence type="ECO:0000313" key="6">
    <source>
        <dbReference type="Proteomes" id="UP000666240"/>
    </source>
</evidence>
<dbReference type="PRINTS" id="PR00038">
    <property type="entry name" value="HTHLUXR"/>
</dbReference>
<dbReference type="InterPro" id="IPR011006">
    <property type="entry name" value="CheY-like_superfamily"/>
</dbReference>
<accession>A0A8J7RQN0</accession>
<dbReference type="CDD" id="cd06170">
    <property type="entry name" value="LuxR_C_like"/>
    <property type="match status" value="1"/>
</dbReference>
<dbReference type="Pfam" id="PF00196">
    <property type="entry name" value="GerE"/>
    <property type="match status" value="1"/>
</dbReference>
<dbReference type="InterPro" id="IPR016032">
    <property type="entry name" value="Sig_transdc_resp-reg_C-effctor"/>
</dbReference>
<dbReference type="PANTHER" id="PTHR44688">
    <property type="entry name" value="DNA-BINDING TRANSCRIPTIONAL ACTIVATOR DEVR_DOSR"/>
    <property type="match status" value="1"/>
</dbReference>